<dbReference type="PANTHER" id="PTHR47254">
    <property type="entry name" value="CELL WALL MANNOPROTEIN CIS3-RELATED"/>
    <property type="match status" value="1"/>
</dbReference>
<dbReference type="Pfam" id="PF00399">
    <property type="entry name" value="PIR"/>
    <property type="match status" value="6"/>
</dbReference>
<dbReference type="InterPro" id="IPR000420">
    <property type="entry name" value="Yeast_PIR_rpt"/>
</dbReference>
<sequence>MRYSFAPLALAALVAASPMPQASSAASADCSPNYDGEFMIQVINVTTTMKRGLEKRQQDNPLQVTLEDGVLVDDEGRTGYIASNGQFQFNDPVQQNAIATSGFSVCSNGSLAINGDAIFYECLSGDFYNLYSENDAGQCTEVYIEVIGSEGNAASDSDVPVCELADGQPQVTACVSQISDGQIQASTAAAAPVTQISDGQVQAQTSTALAPVTQISDGQIQAPTSTAVVAPVTQISDGQIQAPTSTAVVAPVTQISDGQIQAPTSTEVVAPVTQISDGQIQAPTSTALVAPSAGTGVPMGNVNGTGVAAPSASVQPYTGAAASFGYSSGLFAIAAGVVAVAML</sequence>
<evidence type="ECO:0000256" key="2">
    <source>
        <dbReference type="ARBA" id="ARBA00022737"/>
    </source>
</evidence>
<feature type="chain" id="PRO_5020302401" description="Cell wall mannoprotein PIR1-like C-terminal domain-containing protein" evidence="3">
    <location>
        <begin position="17"/>
        <end position="343"/>
    </location>
</feature>
<dbReference type="GO" id="GO:0005199">
    <property type="term" value="F:structural constituent of cell wall"/>
    <property type="evidence" value="ECO:0007669"/>
    <property type="project" value="InterPro"/>
</dbReference>
<comment type="caution">
    <text evidence="5">The sequence shown here is derived from an EMBL/GenBank/DDBJ whole genome shotgun (WGS) entry which is preliminary data.</text>
</comment>
<reference evidence="5 6" key="1">
    <citation type="submission" date="2017-03" db="EMBL/GenBank/DDBJ databases">
        <title>Genomes of endolithic fungi from Antarctica.</title>
        <authorList>
            <person name="Coleine C."/>
            <person name="Masonjones S."/>
            <person name="Stajich J.E."/>
        </authorList>
    </citation>
    <scope>NUCLEOTIDE SEQUENCE [LARGE SCALE GENOMIC DNA]</scope>
    <source>
        <strain evidence="5 6">CCFEE 6315</strain>
    </source>
</reference>
<evidence type="ECO:0000256" key="3">
    <source>
        <dbReference type="SAM" id="SignalP"/>
    </source>
</evidence>
<organism evidence="5 6">
    <name type="scientific">Salinomyces thailandicus</name>
    <dbReference type="NCBI Taxonomy" id="706561"/>
    <lineage>
        <taxon>Eukaryota</taxon>
        <taxon>Fungi</taxon>
        <taxon>Dikarya</taxon>
        <taxon>Ascomycota</taxon>
        <taxon>Pezizomycotina</taxon>
        <taxon>Dothideomycetes</taxon>
        <taxon>Dothideomycetidae</taxon>
        <taxon>Mycosphaerellales</taxon>
        <taxon>Teratosphaeriaceae</taxon>
        <taxon>Salinomyces</taxon>
    </lineage>
</organism>
<dbReference type="Proteomes" id="UP000308549">
    <property type="component" value="Unassembled WGS sequence"/>
</dbReference>
<dbReference type="GO" id="GO:0009277">
    <property type="term" value="C:fungal-type cell wall"/>
    <property type="evidence" value="ECO:0007669"/>
    <property type="project" value="TreeGrafter"/>
</dbReference>
<protein>
    <recommendedName>
        <fullName evidence="4">Cell wall mannoprotein PIR1-like C-terminal domain-containing protein</fullName>
    </recommendedName>
</protein>
<dbReference type="OrthoDB" id="5415592at2759"/>
<keyword evidence="6" id="KW-1185">Reference proteome</keyword>
<evidence type="ECO:0000313" key="5">
    <source>
        <dbReference type="EMBL" id="TKA32800.1"/>
    </source>
</evidence>
<dbReference type="PROSITE" id="PS50256">
    <property type="entry name" value="PIR_REPEAT_2"/>
    <property type="match status" value="6"/>
</dbReference>
<accession>A0A4U0UBI7</accession>
<gene>
    <name evidence="5" type="ORF">B0A50_01025</name>
</gene>
<keyword evidence="2" id="KW-0677">Repeat</keyword>
<dbReference type="EMBL" id="NAJL01000004">
    <property type="protein sequence ID" value="TKA32800.1"/>
    <property type="molecule type" value="Genomic_DNA"/>
</dbReference>
<keyword evidence="1 3" id="KW-0732">Signal</keyword>
<feature type="signal peptide" evidence="3">
    <location>
        <begin position="1"/>
        <end position="16"/>
    </location>
</feature>
<name>A0A4U0UBI7_9PEZI</name>
<evidence type="ECO:0000259" key="4">
    <source>
        <dbReference type="Pfam" id="PF22799"/>
    </source>
</evidence>
<dbReference type="Pfam" id="PF22799">
    <property type="entry name" value="PIR1-like_C"/>
    <property type="match status" value="1"/>
</dbReference>
<evidence type="ECO:0000313" key="6">
    <source>
        <dbReference type="Proteomes" id="UP000308549"/>
    </source>
</evidence>
<dbReference type="AlphaFoldDB" id="A0A4U0UBI7"/>
<evidence type="ECO:0000256" key="1">
    <source>
        <dbReference type="ARBA" id="ARBA00022729"/>
    </source>
</evidence>
<dbReference type="GO" id="GO:0031505">
    <property type="term" value="P:fungal-type cell wall organization"/>
    <property type="evidence" value="ECO:0007669"/>
    <property type="project" value="TreeGrafter"/>
</dbReference>
<dbReference type="PANTHER" id="PTHR47254:SF2">
    <property type="entry name" value="COVALENTLY-LINKED CELL WALL PROTEIN"/>
    <property type="match status" value="1"/>
</dbReference>
<proteinExistence type="predicted"/>
<feature type="domain" description="Cell wall mannoprotein PIR1-like C-terminal" evidence="4">
    <location>
        <begin position="69"/>
        <end position="142"/>
    </location>
</feature>
<dbReference type="InterPro" id="IPR051153">
    <property type="entry name" value="Yeast_CWMannoprotein_PIR"/>
</dbReference>
<dbReference type="InterPro" id="IPR054508">
    <property type="entry name" value="PIR1-like_C"/>
</dbReference>